<comment type="caution">
    <text evidence="1">The sequence shown here is derived from an EMBL/GenBank/DDBJ whole genome shotgun (WGS) entry which is preliminary data.</text>
</comment>
<protein>
    <submittedName>
        <fullName evidence="1">Uncharacterized protein</fullName>
    </submittedName>
</protein>
<dbReference type="AlphaFoldDB" id="A0A9W9TQ25"/>
<keyword evidence="2" id="KW-1185">Reference proteome</keyword>
<evidence type="ECO:0000313" key="2">
    <source>
        <dbReference type="Proteomes" id="UP001147733"/>
    </source>
</evidence>
<dbReference type="RefSeq" id="XP_056501598.1">
    <property type="nucleotide sequence ID" value="XM_056642186.1"/>
</dbReference>
<name>A0A9W9TQ25_PENCI</name>
<dbReference type="GeneID" id="81381353"/>
<dbReference type="EMBL" id="JAPQKT010000003">
    <property type="protein sequence ID" value="KAJ5234098.1"/>
    <property type="molecule type" value="Genomic_DNA"/>
</dbReference>
<reference evidence="1" key="1">
    <citation type="submission" date="2022-11" db="EMBL/GenBank/DDBJ databases">
        <authorList>
            <person name="Petersen C."/>
        </authorList>
    </citation>
    <scope>NUCLEOTIDE SEQUENCE</scope>
    <source>
        <strain evidence="1">IBT 23319</strain>
    </source>
</reference>
<reference evidence="1" key="2">
    <citation type="journal article" date="2023" name="IMA Fungus">
        <title>Comparative genomic study of the Penicillium genus elucidates a diverse pangenome and 15 lateral gene transfer events.</title>
        <authorList>
            <person name="Petersen C."/>
            <person name="Sorensen T."/>
            <person name="Nielsen M.R."/>
            <person name="Sondergaard T.E."/>
            <person name="Sorensen J.L."/>
            <person name="Fitzpatrick D.A."/>
            <person name="Frisvad J.C."/>
            <person name="Nielsen K.L."/>
        </authorList>
    </citation>
    <scope>NUCLEOTIDE SEQUENCE</scope>
    <source>
        <strain evidence="1">IBT 23319</strain>
    </source>
</reference>
<gene>
    <name evidence="1" type="ORF">N7469_003266</name>
</gene>
<organism evidence="1 2">
    <name type="scientific">Penicillium citrinum</name>
    <dbReference type="NCBI Taxonomy" id="5077"/>
    <lineage>
        <taxon>Eukaryota</taxon>
        <taxon>Fungi</taxon>
        <taxon>Dikarya</taxon>
        <taxon>Ascomycota</taxon>
        <taxon>Pezizomycotina</taxon>
        <taxon>Eurotiomycetes</taxon>
        <taxon>Eurotiomycetidae</taxon>
        <taxon>Eurotiales</taxon>
        <taxon>Aspergillaceae</taxon>
        <taxon>Penicillium</taxon>
    </lineage>
</organism>
<sequence>MKSLRFLPSSPYTHHHFTVSSFTIGLTLMQTPKVFERSLSIDLHFEKMPNRHIPSRLEDWVRQLHTRLDLMHWASIQGLQAFLFPVLPSYVDWTAEH</sequence>
<dbReference type="Proteomes" id="UP001147733">
    <property type="component" value="Unassembled WGS sequence"/>
</dbReference>
<proteinExistence type="predicted"/>
<accession>A0A9W9TQ25</accession>
<evidence type="ECO:0000313" key="1">
    <source>
        <dbReference type="EMBL" id="KAJ5234098.1"/>
    </source>
</evidence>